<dbReference type="PANTHER" id="PTHR30330">
    <property type="entry name" value="AGSS FAMILY TRANSPORTER, SODIUM-ALANINE"/>
    <property type="match status" value="1"/>
</dbReference>
<protein>
    <submittedName>
        <fullName evidence="9">Alanine/glycine:cation symporter family protein</fullName>
    </submittedName>
</protein>
<comment type="similarity">
    <text evidence="2 8">Belongs to the alanine or glycine:cation symporter (AGCS) (TC 2.A.25) family.</text>
</comment>
<keyword evidence="8" id="KW-0997">Cell inner membrane</keyword>
<proteinExistence type="inferred from homology"/>
<feature type="transmembrane region" description="Helical" evidence="8">
    <location>
        <begin position="430"/>
        <end position="451"/>
    </location>
</feature>
<feature type="transmembrane region" description="Helical" evidence="8">
    <location>
        <begin position="80"/>
        <end position="104"/>
    </location>
</feature>
<feature type="transmembrane region" description="Helical" evidence="8">
    <location>
        <begin position="110"/>
        <end position="133"/>
    </location>
</feature>
<feature type="transmembrane region" description="Helical" evidence="8">
    <location>
        <begin position="363"/>
        <end position="382"/>
    </location>
</feature>
<dbReference type="PANTHER" id="PTHR30330:SF1">
    <property type="entry name" value="AMINO-ACID CARRIER PROTEIN ALST"/>
    <property type="match status" value="1"/>
</dbReference>
<evidence type="ECO:0000256" key="5">
    <source>
        <dbReference type="ARBA" id="ARBA00022692"/>
    </source>
</evidence>
<feature type="transmembrane region" description="Helical" evidence="8">
    <location>
        <begin position="225"/>
        <end position="246"/>
    </location>
</feature>
<evidence type="ECO:0000256" key="3">
    <source>
        <dbReference type="ARBA" id="ARBA00022448"/>
    </source>
</evidence>
<dbReference type="EMBL" id="JBHUIR010000005">
    <property type="protein sequence ID" value="MFD2258402.1"/>
    <property type="molecule type" value="Genomic_DNA"/>
</dbReference>
<comment type="subcellular location">
    <subcellularLocation>
        <location evidence="8">Cell inner membrane</location>
        <topology evidence="8">Multi-pass membrane protein</topology>
    </subcellularLocation>
    <subcellularLocation>
        <location evidence="1">Cell membrane</location>
        <topology evidence="1">Multi-pass membrane protein</topology>
    </subcellularLocation>
</comment>
<keyword evidence="5 8" id="KW-0812">Transmembrane</keyword>
<keyword evidence="3 8" id="KW-0813">Transport</keyword>
<feature type="transmembrane region" description="Helical" evidence="8">
    <location>
        <begin position="198"/>
        <end position="216"/>
    </location>
</feature>
<dbReference type="NCBIfam" id="TIGR00835">
    <property type="entry name" value="agcS"/>
    <property type="match status" value="1"/>
</dbReference>
<keyword evidence="7 8" id="KW-0472">Membrane</keyword>
<feature type="transmembrane region" description="Helical" evidence="8">
    <location>
        <begin position="160"/>
        <end position="178"/>
    </location>
</feature>
<evidence type="ECO:0000256" key="2">
    <source>
        <dbReference type="ARBA" id="ARBA00009261"/>
    </source>
</evidence>
<organism evidence="9 10">
    <name type="scientific">Chelativorans composti</name>
    <dbReference type="NCBI Taxonomy" id="768533"/>
    <lineage>
        <taxon>Bacteria</taxon>
        <taxon>Pseudomonadati</taxon>
        <taxon>Pseudomonadota</taxon>
        <taxon>Alphaproteobacteria</taxon>
        <taxon>Hyphomicrobiales</taxon>
        <taxon>Phyllobacteriaceae</taxon>
        <taxon>Chelativorans</taxon>
    </lineage>
</organism>
<feature type="transmembrane region" description="Helical" evidence="8">
    <location>
        <begin position="252"/>
        <end position="275"/>
    </location>
</feature>
<evidence type="ECO:0000313" key="10">
    <source>
        <dbReference type="Proteomes" id="UP001597373"/>
    </source>
</evidence>
<evidence type="ECO:0000256" key="7">
    <source>
        <dbReference type="ARBA" id="ARBA00023136"/>
    </source>
</evidence>
<dbReference type="InterPro" id="IPR001463">
    <property type="entry name" value="Na/Ala_symport"/>
</dbReference>
<feature type="transmembrane region" description="Helical" evidence="8">
    <location>
        <begin position="403"/>
        <end position="424"/>
    </location>
</feature>
<comment type="caution">
    <text evidence="9">The sequence shown here is derived from an EMBL/GenBank/DDBJ whole genome shotgun (WGS) entry which is preliminary data.</text>
</comment>
<evidence type="ECO:0000256" key="1">
    <source>
        <dbReference type="ARBA" id="ARBA00004651"/>
    </source>
</evidence>
<dbReference type="Gene3D" id="1.20.1740.10">
    <property type="entry name" value="Amino acid/polyamine transporter I"/>
    <property type="match status" value="1"/>
</dbReference>
<evidence type="ECO:0000313" key="9">
    <source>
        <dbReference type="EMBL" id="MFD2258402.1"/>
    </source>
</evidence>
<reference evidence="10" key="1">
    <citation type="journal article" date="2019" name="Int. J. Syst. Evol. Microbiol.">
        <title>The Global Catalogue of Microorganisms (GCM) 10K type strain sequencing project: providing services to taxonomists for standard genome sequencing and annotation.</title>
        <authorList>
            <consortium name="The Broad Institute Genomics Platform"/>
            <consortium name="The Broad Institute Genome Sequencing Center for Infectious Disease"/>
            <person name="Wu L."/>
            <person name="Ma J."/>
        </authorList>
    </citation>
    <scope>NUCLEOTIDE SEQUENCE [LARGE SCALE GENOMIC DNA]</scope>
    <source>
        <strain evidence="10">KCTC 23707</strain>
    </source>
</reference>
<name>A0ABW5DBY2_9HYPH</name>
<keyword evidence="4" id="KW-1003">Cell membrane</keyword>
<evidence type="ECO:0000256" key="6">
    <source>
        <dbReference type="ARBA" id="ARBA00022989"/>
    </source>
</evidence>
<dbReference type="Proteomes" id="UP001597373">
    <property type="component" value="Unassembled WGS sequence"/>
</dbReference>
<dbReference type="RefSeq" id="WP_345100005.1">
    <property type="nucleotide sequence ID" value="NZ_BAABGS010000073.1"/>
</dbReference>
<keyword evidence="8" id="KW-0769">Symport</keyword>
<keyword evidence="6 8" id="KW-1133">Transmembrane helix</keyword>
<gene>
    <name evidence="9" type="ORF">ACFSMZ_01280</name>
</gene>
<feature type="transmembrane region" description="Helical" evidence="8">
    <location>
        <begin position="316"/>
        <end position="337"/>
    </location>
</feature>
<feature type="transmembrane region" description="Helical" evidence="8">
    <location>
        <begin position="29"/>
        <end position="51"/>
    </location>
</feature>
<dbReference type="Pfam" id="PF01235">
    <property type="entry name" value="Na_Ala_symp"/>
    <property type="match status" value="1"/>
</dbReference>
<keyword evidence="10" id="KW-1185">Reference proteome</keyword>
<evidence type="ECO:0000256" key="8">
    <source>
        <dbReference type="RuleBase" id="RU363064"/>
    </source>
</evidence>
<dbReference type="PRINTS" id="PR00175">
    <property type="entry name" value="NAALASMPORT"/>
</dbReference>
<accession>A0ABW5DBY2</accession>
<sequence>MSPGGGACGPASKELRPSGFFEFIENLTWGWALIPLLVVFSLFITMMSGFVQFRYFFRMFRVLSPRNRTGNANSISDREALLVSVGGRVGGGNIAGVAVAISLGGPGAVFWMWAVALIGMATSLVECTLAQLYKRSNGDGTYRGGPADYIVYGLGQRFRWLAVLYAVCLLMAFAFGFNAFQGNTFAGAVHESLGIDRMWAGILLAVLTAVIVYGGIRRIAKASDVIIPIMAFVYIGLALAVIVTNITELPRVLWSIVANAFGLEQAVGGGIGAAVSQGLRRGLFSNEAGLGSAPNVAATADVRHPISQGITQSLSVFIDTIVICSCTAFIILLGPVYQPGIEVDGIALTQQSLVSQVGSWSQYFLTVAALLFAFSSIIYNYYLGETALKVMTAQPVLVHVLRWAVVAVVFLGATAPGATAVFFFSDPLMGLLAVVNLMAMIMLFPTCLRLLEDFRQQLKAGIERPVFQPAAFPDLDLDHSAWPHAKLAQKQVASALSPAASAT</sequence>
<evidence type="ECO:0000256" key="4">
    <source>
        <dbReference type="ARBA" id="ARBA00022475"/>
    </source>
</evidence>